<feature type="domain" description="Thioesterase" evidence="3">
    <location>
        <begin position="62"/>
        <end position="133"/>
    </location>
</feature>
<evidence type="ECO:0000259" key="3">
    <source>
        <dbReference type="Pfam" id="PF03061"/>
    </source>
</evidence>
<name>A0A3N1CV43_9ACTN</name>
<organism evidence="4 5">
    <name type="scientific">Actinocorallia herbida</name>
    <dbReference type="NCBI Taxonomy" id="58109"/>
    <lineage>
        <taxon>Bacteria</taxon>
        <taxon>Bacillati</taxon>
        <taxon>Actinomycetota</taxon>
        <taxon>Actinomycetes</taxon>
        <taxon>Streptosporangiales</taxon>
        <taxon>Thermomonosporaceae</taxon>
        <taxon>Actinocorallia</taxon>
    </lineage>
</organism>
<keyword evidence="2" id="KW-0378">Hydrolase</keyword>
<dbReference type="InterPro" id="IPR029069">
    <property type="entry name" value="HotDog_dom_sf"/>
</dbReference>
<comment type="caution">
    <text evidence="4">The sequence shown here is derived from an EMBL/GenBank/DDBJ whole genome shotgun (WGS) entry which is preliminary data.</text>
</comment>
<gene>
    <name evidence="4" type="ORF">EDD29_2719</name>
</gene>
<dbReference type="SUPFAM" id="SSF54637">
    <property type="entry name" value="Thioesterase/thiol ester dehydrase-isomerase"/>
    <property type="match status" value="1"/>
</dbReference>
<dbReference type="InterPro" id="IPR003736">
    <property type="entry name" value="PAAI_dom"/>
</dbReference>
<keyword evidence="5" id="KW-1185">Reference proteome</keyword>
<reference evidence="4 5" key="1">
    <citation type="submission" date="2018-11" db="EMBL/GenBank/DDBJ databases">
        <title>Sequencing the genomes of 1000 actinobacteria strains.</title>
        <authorList>
            <person name="Klenk H.-P."/>
        </authorList>
    </citation>
    <scope>NUCLEOTIDE SEQUENCE [LARGE SCALE GENOMIC DNA]</scope>
    <source>
        <strain evidence="4 5">DSM 44254</strain>
    </source>
</reference>
<dbReference type="Gene3D" id="3.10.129.10">
    <property type="entry name" value="Hotdog Thioesterase"/>
    <property type="match status" value="1"/>
</dbReference>
<dbReference type="AlphaFoldDB" id="A0A3N1CV43"/>
<dbReference type="EMBL" id="RJKE01000001">
    <property type="protein sequence ID" value="ROO85179.1"/>
    <property type="molecule type" value="Genomic_DNA"/>
</dbReference>
<dbReference type="CDD" id="cd03443">
    <property type="entry name" value="PaaI_thioesterase"/>
    <property type="match status" value="1"/>
</dbReference>
<dbReference type="PANTHER" id="PTHR21660">
    <property type="entry name" value="THIOESTERASE SUPERFAMILY MEMBER-RELATED"/>
    <property type="match status" value="1"/>
</dbReference>
<accession>A0A3N1CV43</accession>
<evidence type="ECO:0000313" key="5">
    <source>
        <dbReference type="Proteomes" id="UP000272400"/>
    </source>
</evidence>
<sequence>MAIAGNGRAEGLGGQGAVAFALGDHVLGALGMYDVATPEGADLAVAVPLTPRVVNTRGGLQGGLIATLVDIAAGRAVARGMPDGDSAATADLTIRYLSPVAVGPAVAVVRILRRGRSLTVAEVTVHDEGRDVVAAVATLSFVTVPLRPGQPRASDFEPGGAGR</sequence>
<dbReference type="InterPro" id="IPR006683">
    <property type="entry name" value="Thioestr_dom"/>
</dbReference>
<protein>
    <submittedName>
        <fullName evidence="4">Uncharacterized protein (TIGR00369 family)</fullName>
    </submittedName>
</protein>
<dbReference type="Proteomes" id="UP000272400">
    <property type="component" value="Unassembled WGS sequence"/>
</dbReference>
<dbReference type="RefSeq" id="WP_211359701.1">
    <property type="nucleotide sequence ID" value="NZ_RJKE01000001.1"/>
</dbReference>
<dbReference type="GO" id="GO:0047617">
    <property type="term" value="F:fatty acyl-CoA hydrolase activity"/>
    <property type="evidence" value="ECO:0007669"/>
    <property type="project" value="InterPro"/>
</dbReference>
<evidence type="ECO:0000256" key="2">
    <source>
        <dbReference type="ARBA" id="ARBA00022801"/>
    </source>
</evidence>
<proteinExistence type="inferred from homology"/>
<dbReference type="NCBIfam" id="TIGR00369">
    <property type="entry name" value="unchar_dom_1"/>
    <property type="match status" value="1"/>
</dbReference>
<evidence type="ECO:0000256" key="1">
    <source>
        <dbReference type="ARBA" id="ARBA00008324"/>
    </source>
</evidence>
<dbReference type="PANTHER" id="PTHR21660:SF1">
    <property type="entry name" value="ACYL-COENZYME A THIOESTERASE 13"/>
    <property type="match status" value="1"/>
</dbReference>
<dbReference type="InterPro" id="IPR039298">
    <property type="entry name" value="ACOT13"/>
</dbReference>
<evidence type="ECO:0000313" key="4">
    <source>
        <dbReference type="EMBL" id="ROO85179.1"/>
    </source>
</evidence>
<comment type="similarity">
    <text evidence="1">Belongs to the thioesterase PaaI family.</text>
</comment>
<dbReference type="Pfam" id="PF03061">
    <property type="entry name" value="4HBT"/>
    <property type="match status" value="1"/>
</dbReference>